<dbReference type="GO" id="GO:0061651">
    <property type="term" value="F:Atg12 conjugating enzyme activity"/>
    <property type="evidence" value="ECO:0007669"/>
    <property type="project" value="TreeGrafter"/>
</dbReference>
<comment type="similarity">
    <text evidence="1">Belongs to the ATG10 family.</text>
</comment>
<keyword evidence="9" id="KW-1185">Reference proteome</keyword>
<accession>A0A9P9IV70</accession>
<dbReference type="Gene3D" id="3.30.1460.50">
    <property type="match status" value="1"/>
</dbReference>
<keyword evidence="4" id="KW-0833">Ubl conjugation pathway</keyword>
<sequence length="238" mass="26733">MTTTVERFPLLSASEFDAACKHLVESFETYGVNQHSWLSVEVVDRYSVKYVRITKPLPNIHQNLGDSTTLPGEPNYEDFEDDEELLSTNSTPQMVIEYDIILSPSYQVPVLYFSIIDPNFKLPPTMQTLYQYVIPPQYNEQTRSVGAIGGITVTDHPHTNFPVFFIHPCQTSAVMEASAGENELNPYEYMLMWIGSLGGYIGLNVPLALTSGIKVGSPLPQTTVNSPWMSKNPRMMDE</sequence>
<evidence type="ECO:0000256" key="6">
    <source>
        <dbReference type="ARBA" id="ARBA00023006"/>
    </source>
</evidence>
<dbReference type="AlphaFoldDB" id="A0A9P9IV70"/>
<evidence type="ECO:0000256" key="7">
    <source>
        <dbReference type="ARBA" id="ARBA00029833"/>
    </source>
</evidence>
<comment type="caution">
    <text evidence="8">The sequence shown here is derived from an EMBL/GenBank/DDBJ whole genome shotgun (WGS) entry which is preliminary data.</text>
</comment>
<dbReference type="Pfam" id="PF03987">
    <property type="entry name" value="Autophagy_act_C"/>
    <property type="match status" value="1"/>
</dbReference>
<name>A0A9P9IV70_9PLEO</name>
<keyword evidence="3" id="KW-0808">Transferase</keyword>
<evidence type="ECO:0000313" key="9">
    <source>
        <dbReference type="Proteomes" id="UP000700596"/>
    </source>
</evidence>
<dbReference type="GO" id="GO:0032446">
    <property type="term" value="P:protein modification by small protein conjugation"/>
    <property type="evidence" value="ECO:0007669"/>
    <property type="project" value="TreeGrafter"/>
</dbReference>
<dbReference type="EMBL" id="JAGMWT010000003">
    <property type="protein sequence ID" value="KAH7131989.1"/>
    <property type="molecule type" value="Genomic_DNA"/>
</dbReference>
<keyword evidence="6" id="KW-0072">Autophagy</keyword>
<dbReference type="GO" id="GO:0000045">
    <property type="term" value="P:autophagosome assembly"/>
    <property type="evidence" value="ECO:0007669"/>
    <property type="project" value="TreeGrafter"/>
</dbReference>
<evidence type="ECO:0000256" key="2">
    <source>
        <dbReference type="ARBA" id="ARBA00021099"/>
    </source>
</evidence>
<evidence type="ECO:0000256" key="4">
    <source>
        <dbReference type="ARBA" id="ARBA00022786"/>
    </source>
</evidence>
<evidence type="ECO:0000313" key="8">
    <source>
        <dbReference type="EMBL" id="KAH7131989.1"/>
    </source>
</evidence>
<evidence type="ECO:0000256" key="1">
    <source>
        <dbReference type="ARBA" id="ARBA00005696"/>
    </source>
</evidence>
<dbReference type="PANTHER" id="PTHR14957:SF1">
    <property type="entry name" value="UBIQUITIN-LIKE-CONJUGATING ENZYME ATG10"/>
    <property type="match status" value="1"/>
</dbReference>
<keyword evidence="5" id="KW-0813">Transport</keyword>
<dbReference type="GO" id="GO:0000422">
    <property type="term" value="P:autophagy of mitochondrion"/>
    <property type="evidence" value="ECO:0007669"/>
    <property type="project" value="TreeGrafter"/>
</dbReference>
<keyword evidence="5" id="KW-0653">Protein transport</keyword>
<dbReference type="Proteomes" id="UP000700596">
    <property type="component" value="Unassembled WGS sequence"/>
</dbReference>
<evidence type="ECO:0000256" key="3">
    <source>
        <dbReference type="ARBA" id="ARBA00022679"/>
    </source>
</evidence>
<dbReference type="GO" id="GO:0005829">
    <property type="term" value="C:cytosol"/>
    <property type="evidence" value="ECO:0007669"/>
    <property type="project" value="TreeGrafter"/>
</dbReference>
<protein>
    <recommendedName>
        <fullName evidence="2">Ubiquitin-like-conjugating enzyme ATG10</fullName>
    </recommendedName>
    <alternativeName>
        <fullName evidence="7">Autophagy-related protein 10</fullName>
    </alternativeName>
</protein>
<dbReference type="OrthoDB" id="4089664at2759"/>
<dbReference type="InterPro" id="IPR007135">
    <property type="entry name" value="Atg3/Atg10"/>
</dbReference>
<gene>
    <name evidence="8" type="ORF">B0J11DRAFT_520497</name>
</gene>
<dbReference type="GO" id="GO:0015031">
    <property type="term" value="P:protein transport"/>
    <property type="evidence" value="ECO:0007669"/>
    <property type="project" value="UniProtKB-KW"/>
</dbReference>
<evidence type="ECO:0000256" key="5">
    <source>
        <dbReference type="ARBA" id="ARBA00022927"/>
    </source>
</evidence>
<proteinExistence type="inferred from homology"/>
<organism evidence="8 9">
    <name type="scientific">Dendryphion nanum</name>
    <dbReference type="NCBI Taxonomy" id="256645"/>
    <lineage>
        <taxon>Eukaryota</taxon>
        <taxon>Fungi</taxon>
        <taxon>Dikarya</taxon>
        <taxon>Ascomycota</taxon>
        <taxon>Pezizomycotina</taxon>
        <taxon>Dothideomycetes</taxon>
        <taxon>Pleosporomycetidae</taxon>
        <taxon>Pleosporales</taxon>
        <taxon>Torulaceae</taxon>
        <taxon>Dendryphion</taxon>
    </lineage>
</organism>
<dbReference type="PANTHER" id="PTHR14957">
    <property type="entry name" value="UBIQUITIN-LIKE-CONJUGATING ENZYME ATG10"/>
    <property type="match status" value="1"/>
</dbReference>
<reference evidence="8" key="1">
    <citation type="journal article" date="2021" name="Nat. Commun.">
        <title>Genetic determinants of endophytism in the Arabidopsis root mycobiome.</title>
        <authorList>
            <person name="Mesny F."/>
            <person name="Miyauchi S."/>
            <person name="Thiergart T."/>
            <person name="Pickel B."/>
            <person name="Atanasova L."/>
            <person name="Karlsson M."/>
            <person name="Huettel B."/>
            <person name="Barry K.W."/>
            <person name="Haridas S."/>
            <person name="Chen C."/>
            <person name="Bauer D."/>
            <person name="Andreopoulos W."/>
            <person name="Pangilinan J."/>
            <person name="LaButti K."/>
            <person name="Riley R."/>
            <person name="Lipzen A."/>
            <person name="Clum A."/>
            <person name="Drula E."/>
            <person name="Henrissat B."/>
            <person name="Kohler A."/>
            <person name="Grigoriev I.V."/>
            <person name="Martin F.M."/>
            <person name="Hacquard S."/>
        </authorList>
    </citation>
    <scope>NUCLEOTIDE SEQUENCE</scope>
    <source>
        <strain evidence="8">MPI-CAGE-CH-0243</strain>
    </source>
</reference>